<dbReference type="GO" id="GO:0005509">
    <property type="term" value="F:calcium ion binding"/>
    <property type="evidence" value="ECO:0007669"/>
    <property type="project" value="InterPro"/>
</dbReference>
<dbReference type="Gene3D" id="3.30.1330.60">
    <property type="entry name" value="OmpA-like domain"/>
    <property type="match status" value="1"/>
</dbReference>
<dbReference type="InterPro" id="IPR006665">
    <property type="entry name" value="OmpA-like"/>
</dbReference>
<evidence type="ECO:0000256" key="5">
    <source>
        <dbReference type="ARBA" id="ARBA00022729"/>
    </source>
</evidence>
<accession>A0AAC9LLW9</accession>
<dbReference type="GO" id="GO:0046930">
    <property type="term" value="C:pore complex"/>
    <property type="evidence" value="ECO:0007669"/>
    <property type="project" value="UniProtKB-KW"/>
</dbReference>
<dbReference type="RefSeq" id="WP_076732383.1">
    <property type="nucleotide sequence ID" value="NZ_CP019352.1"/>
</dbReference>
<name>A0AAC9LLW9_9FLAO</name>
<evidence type="ECO:0000256" key="7">
    <source>
        <dbReference type="ARBA" id="ARBA00023114"/>
    </source>
</evidence>
<evidence type="ECO:0000313" key="15">
    <source>
        <dbReference type="Proteomes" id="UP000187506"/>
    </source>
</evidence>
<evidence type="ECO:0000256" key="1">
    <source>
        <dbReference type="ARBA" id="ARBA00004571"/>
    </source>
</evidence>
<evidence type="ECO:0000256" key="12">
    <source>
        <dbReference type="SAM" id="SignalP"/>
    </source>
</evidence>
<feature type="domain" description="OmpA-like" evidence="13">
    <location>
        <begin position="324"/>
        <end position="439"/>
    </location>
</feature>
<keyword evidence="9" id="KW-0998">Cell outer membrane</keyword>
<sequence>MKPFSFFFLTIAFILSIQFTNAQTINNPWITSFGANAINNPLREQEAGLARFKTWNLNAAGFRLSAGRLIKHRVTFEAVASLNSLEENFPTEETANLEFPYVSLDGMFKYQFTNGLKILDPYITIGGGYTWLDTIGAGTVNGGIGTNIWVGNSFGFTIQSTYKHAFEDYGLKHWQHSAGIVFRYGGKDKDKDGINDDEDACPELFGTFETNGCPDTDKDGVIDTEDLCPNDYGPSTMRGCPDNDGDGTPDKYDKCPKVKGEIEDDGCPVFDTDKDGVIDRIDKCPQQPGPPQNGGCPTPQQIQQQKTAERQKIIDRNNKIKAQVISQLETFAKNIKFENGNTILTNDAKTNLDKIADIIISQPNMKFHIAGHTDSVGNNENNMLLSEKRASEARKYLISKGVNSKIITSQGYGENKPIADNNTKDGRLKNRRIEIFIVN</sequence>
<keyword evidence="8 10" id="KW-0472">Membrane</keyword>
<dbReference type="InterPro" id="IPR006664">
    <property type="entry name" value="OMP_bac"/>
</dbReference>
<dbReference type="SUPFAM" id="SSF56925">
    <property type="entry name" value="OMPA-like"/>
    <property type="match status" value="1"/>
</dbReference>
<dbReference type="InterPro" id="IPR036737">
    <property type="entry name" value="OmpA-like_sf"/>
</dbReference>
<dbReference type="GO" id="GO:0006811">
    <property type="term" value="P:monoatomic ion transport"/>
    <property type="evidence" value="ECO:0007669"/>
    <property type="project" value="UniProtKB-KW"/>
</dbReference>
<evidence type="ECO:0000256" key="6">
    <source>
        <dbReference type="ARBA" id="ARBA00023065"/>
    </source>
</evidence>
<reference evidence="14 15" key="1">
    <citation type="submission" date="2017-01" db="EMBL/GenBank/DDBJ databases">
        <title>Complete genome of Lacinutrix venerupis DOK2-8 isolated from seawater in Dokdo.</title>
        <authorList>
            <person name="Chi W.-J."/>
            <person name="Kim J.H."/>
        </authorList>
    </citation>
    <scope>NUCLEOTIDE SEQUENCE [LARGE SCALE GENOMIC DNA]</scope>
    <source>
        <strain evidence="14 15">DOK2-8</strain>
    </source>
</reference>
<dbReference type="CDD" id="cd07185">
    <property type="entry name" value="OmpA_C-like"/>
    <property type="match status" value="1"/>
</dbReference>
<keyword evidence="3" id="KW-1134">Transmembrane beta strand</keyword>
<dbReference type="PROSITE" id="PS51123">
    <property type="entry name" value="OMPA_2"/>
    <property type="match status" value="1"/>
</dbReference>
<dbReference type="EMBL" id="CP019352">
    <property type="protein sequence ID" value="APX99756.1"/>
    <property type="molecule type" value="Genomic_DNA"/>
</dbReference>
<evidence type="ECO:0000256" key="11">
    <source>
        <dbReference type="SAM" id="MobiDB-lite"/>
    </source>
</evidence>
<dbReference type="InterPro" id="IPR003367">
    <property type="entry name" value="Thrombospondin_3-like_rpt"/>
</dbReference>
<dbReference type="AlphaFoldDB" id="A0AAC9LLW9"/>
<dbReference type="GO" id="GO:0009279">
    <property type="term" value="C:cell outer membrane"/>
    <property type="evidence" value="ECO:0007669"/>
    <property type="project" value="UniProtKB-SubCell"/>
</dbReference>
<evidence type="ECO:0000313" key="14">
    <source>
        <dbReference type="EMBL" id="APX99756.1"/>
    </source>
</evidence>
<dbReference type="InterPro" id="IPR011250">
    <property type="entry name" value="OMP/PagP_B-barrel"/>
</dbReference>
<dbReference type="Gene3D" id="2.40.160.20">
    <property type="match status" value="1"/>
</dbReference>
<dbReference type="GO" id="GO:0015288">
    <property type="term" value="F:porin activity"/>
    <property type="evidence" value="ECO:0007669"/>
    <property type="project" value="UniProtKB-KW"/>
</dbReference>
<dbReference type="PRINTS" id="PR01023">
    <property type="entry name" value="NAFLGMOTY"/>
</dbReference>
<dbReference type="Proteomes" id="UP000187506">
    <property type="component" value="Chromosome"/>
</dbReference>
<evidence type="ECO:0000259" key="13">
    <source>
        <dbReference type="PROSITE" id="PS51123"/>
    </source>
</evidence>
<evidence type="ECO:0000256" key="2">
    <source>
        <dbReference type="ARBA" id="ARBA00022448"/>
    </source>
</evidence>
<keyword evidence="7" id="KW-0626">Porin</keyword>
<dbReference type="KEGG" id="lvn:BWR22_05340"/>
<feature type="chain" id="PRO_5042110101" description="OmpA-like domain-containing protein" evidence="12">
    <location>
        <begin position="23"/>
        <end position="439"/>
    </location>
</feature>
<proteinExistence type="predicted"/>
<keyword evidence="15" id="KW-1185">Reference proteome</keyword>
<keyword evidence="6" id="KW-0406">Ion transport</keyword>
<dbReference type="PANTHER" id="PTHR30329:SF21">
    <property type="entry name" value="LIPOPROTEIN YIAD-RELATED"/>
    <property type="match status" value="1"/>
</dbReference>
<dbReference type="Pfam" id="PF00691">
    <property type="entry name" value="OmpA"/>
    <property type="match status" value="1"/>
</dbReference>
<evidence type="ECO:0000256" key="8">
    <source>
        <dbReference type="ARBA" id="ARBA00023136"/>
    </source>
</evidence>
<dbReference type="SUPFAM" id="SSF103088">
    <property type="entry name" value="OmpA-like"/>
    <property type="match status" value="1"/>
</dbReference>
<dbReference type="Gene3D" id="4.10.1080.10">
    <property type="entry name" value="TSP type-3 repeat"/>
    <property type="match status" value="1"/>
</dbReference>
<evidence type="ECO:0000256" key="3">
    <source>
        <dbReference type="ARBA" id="ARBA00022452"/>
    </source>
</evidence>
<comment type="subcellular location">
    <subcellularLocation>
        <location evidence="1">Cell outer membrane</location>
        <topology evidence="1">Multi-pass membrane protein</topology>
    </subcellularLocation>
</comment>
<keyword evidence="4" id="KW-0812">Transmembrane</keyword>
<feature type="region of interest" description="Disordered" evidence="11">
    <location>
        <begin position="286"/>
        <end position="306"/>
    </location>
</feature>
<organism evidence="14 15">
    <name type="scientific">Lacinutrix venerupis</name>
    <dbReference type="NCBI Taxonomy" id="1486034"/>
    <lineage>
        <taxon>Bacteria</taxon>
        <taxon>Pseudomonadati</taxon>
        <taxon>Bacteroidota</taxon>
        <taxon>Flavobacteriia</taxon>
        <taxon>Flavobacteriales</taxon>
        <taxon>Flavobacteriaceae</taxon>
        <taxon>Lacinutrix</taxon>
    </lineage>
</organism>
<dbReference type="InterPro" id="IPR028974">
    <property type="entry name" value="TSP_type-3_rpt"/>
</dbReference>
<evidence type="ECO:0000256" key="4">
    <source>
        <dbReference type="ARBA" id="ARBA00022692"/>
    </source>
</evidence>
<protein>
    <recommendedName>
        <fullName evidence="13">OmpA-like domain-containing protein</fullName>
    </recommendedName>
</protein>
<keyword evidence="5 12" id="KW-0732">Signal</keyword>
<feature type="signal peptide" evidence="12">
    <location>
        <begin position="1"/>
        <end position="22"/>
    </location>
</feature>
<dbReference type="PRINTS" id="PR01021">
    <property type="entry name" value="OMPADOMAIN"/>
</dbReference>
<evidence type="ECO:0000256" key="9">
    <source>
        <dbReference type="ARBA" id="ARBA00023237"/>
    </source>
</evidence>
<dbReference type="Pfam" id="PF02412">
    <property type="entry name" value="TSP_3"/>
    <property type="match status" value="1"/>
</dbReference>
<dbReference type="PANTHER" id="PTHR30329">
    <property type="entry name" value="STATOR ELEMENT OF FLAGELLAR MOTOR COMPLEX"/>
    <property type="match status" value="1"/>
</dbReference>
<dbReference type="SUPFAM" id="SSF103647">
    <property type="entry name" value="TSP type-3 repeat"/>
    <property type="match status" value="1"/>
</dbReference>
<dbReference type="InterPro" id="IPR050330">
    <property type="entry name" value="Bact_OuterMem_StrucFunc"/>
</dbReference>
<keyword evidence="2" id="KW-0813">Transport</keyword>
<evidence type="ECO:0000256" key="10">
    <source>
        <dbReference type="PROSITE-ProRule" id="PRU00473"/>
    </source>
</evidence>
<gene>
    <name evidence="14" type="ORF">BWR22_05340</name>
</gene>
<dbReference type="GO" id="GO:0007155">
    <property type="term" value="P:cell adhesion"/>
    <property type="evidence" value="ECO:0007669"/>
    <property type="project" value="InterPro"/>
</dbReference>